<keyword evidence="4 7" id="KW-0472">Membrane</keyword>
<dbReference type="SMART" id="SM00584">
    <property type="entry name" value="TLDc"/>
    <property type="match status" value="1"/>
</dbReference>
<dbReference type="OrthoDB" id="26679at2759"/>
<evidence type="ECO:0000313" key="11">
    <source>
        <dbReference type="Proteomes" id="UP000179807"/>
    </source>
</evidence>
<dbReference type="Pfam" id="PF00566">
    <property type="entry name" value="RabGAP-TBC"/>
    <property type="match status" value="1"/>
</dbReference>
<dbReference type="InterPro" id="IPR035969">
    <property type="entry name" value="Rab-GAP_TBC_sf"/>
</dbReference>
<dbReference type="InterPro" id="IPR006571">
    <property type="entry name" value="TLDc_dom"/>
</dbReference>
<keyword evidence="3" id="KW-0770">Synapse</keyword>
<dbReference type="PROSITE" id="PS51886">
    <property type="entry name" value="TLDC"/>
    <property type="match status" value="1"/>
</dbReference>
<evidence type="ECO:0000256" key="2">
    <source>
        <dbReference type="ARBA" id="ARBA00004184"/>
    </source>
</evidence>
<organism evidence="10 11">
    <name type="scientific">Tritrichomonas foetus</name>
    <dbReference type="NCBI Taxonomy" id="1144522"/>
    <lineage>
        <taxon>Eukaryota</taxon>
        <taxon>Metamonada</taxon>
        <taxon>Parabasalia</taxon>
        <taxon>Tritrichomonadida</taxon>
        <taxon>Tritrichomonadidae</taxon>
        <taxon>Tritrichomonas</taxon>
    </lineage>
</organism>
<protein>
    <submittedName>
        <fullName evidence="10">TLD family protein</fullName>
    </submittedName>
</protein>
<accession>A0A1J4JBW6</accession>
<gene>
    <name evidence="10" type="ORF">TRFO_10617</name>
</gene>
<dbReference type="Gene3D" id="1.10.472.80">
    <property type="entry name" value="Ypt/Rab-GAP domain of gyp1p, domain 3"/>
    <property type="match status" value="1"/>
</dbReference>
<evidence type="ECO:0000256" key="6">
    <source>
        <dbReference type="ARBA" id="ARBA00034103"/>
    </source>
</evidence>
<evidence type="ECO:0000259" key="8">
    <source>
        <dbReference type="PROSITE" id="PS50086"/>
    </source>
</evidence>
<dbReference type="PROSITE" id="PS50086">
    <property type="entry name" value="TBC_RABGAP"/>
    <property type="match status" value="1"/>
</dbReference>
<name>A0A1J4JBW6_9EUKA</name>
<evidence type="ECO:0000313" key="10">
    <source>
        <dbReference type="EMBL" id="OHS95147.1"/>
    </source>
</evidence>
<comment type="subcellular location">
    <subcellularLocation>
        <location evidence="1">Cytoplasmic vesicle membrane</location>
    </subcellularLocation>
    <subcellularLocation>
        <location evidence="2">Endomembrane system</location>
        <topology evidence="2">Peripheral membrane protein</topology>
    </subcellularLocation>
    <subcellularLocation>
        <location evidence="6">Synapse</location>
    </subcellularLocation>
</comment>
<evidence type="ECO:0000256" key="3">
    <source>
        <dbReference type="ARBA" id="ARBA00023018"/>
    </source>
</evidence>
<evidence type="ECO:0000256" key="4">
    <source>
        <dbReference type="ARBA" id="ARBA00023136"/>
    </source>
</evidence>
<keyword evidence="5" id="KW-0968">Cytoplasmic vesicle</keyword>
<dbReference type="GO" id="GO:0012505">
    <property type="term" value="C:endomembrane system"/>
    <property type="evidence" value="ECO:0007669"/>
    <property type="project" value="UniProtKB-SubCell"/>
</dbReference>
<dbReference type="EMBL" id="MLAK01001260">
    <property type="protein sequence ID" value="OHS95147.1"/>
    <property type="molecule type" value="Genomic_DNA"/>
</dbReference>
<dbReference type="Proteomes" id="UP000179807">
    <property type="component" value="Unassembled WGS sequence"/>
</dbReference>
<comment type="caution">
    <text evidence="10">The sequence shown here is derived from an EMBL/GenBank/DDBJ whole genome shotgun (WGS) entry which is preliminary data.</text>
</comment>
<feature type="domain" description="TLDc" evidence="9">
    <location>
        <begin position="396"/>
        <end position="560"/>
    </location>
</feature>
<feature type="transmembrane region" description="Helical" evidence="7">
    <location>
        <begin position="143"/>
        <end position="164"/>
    </location>
</feature>
<dbReference type="SMART" id="SM00164">
    <property type="entry name" value="TBC"/>
    <property type="match status" value="1"/>
</dbReference>
<dbReference type="RefSeq" id="XP_068348284.1">
    <property type="nucleotide sequence ID" value="XM_068495565.1"/>
</dbReference>
<dbReference type="VEuPathDB" id="TrichDB:TRFO_10617"/>
<dbReference type="AlphaFoldDB" id="A0A1J4JBW6"/>
<keyword evidence="7" id="KW-0812">Transmembrane</keyword>
<reference evidence="10" key="1">
    <citation type="submission" date="2016-10" db="EMBL/GenBank/DDBJ databases">
        <authorList>
            <person name="Benchimol M."/>
            <person name="Almeida L.G."/>
            <person name="Vasconcelos A.T."/>
            <person name="Perreira-Neves A."/>
            <person name="Rosa I.A."/>
            <person name="Tasca T."/>
            <person name="Bogo M.R."/>
            <person name="de Souza W."/>
        </authorList>
    </citation>
    <scope>NUCLEOTIDE SEQUENCE [LARGE SCALE GENOMIC DNA]</scope>
    <source>
        <strain evidence="10">K</strain>
    </source>
</reference>
<dbReference type="InterPro" id="IPR000195">
    <property type="entry name" value="Rab-GAP-TBC_dom"/>
</dbReference>
<evidence type="ECO:0000259" key="9">
    <source>
        <dbReference type="PROSITE" id="PS51886"/>
    </source>
</evidence>
<feature type="domain" description="Rab-GAP TBC" evidence="8">
    <location>
        <begin position="55"/>
        <end position="246"/>
    </location>
</feature>
<evidence type="ECO:0000256" key="1">
    <source>
        <dbReference type="ARBA" id="ARBA00004156"/>
    </source>
</evidence>
<dbReference type="GeneID" id="94830269"/>
<dbReference type="Pfam" id="PF07534">
    <property type="entry name" value="TLD"/>
    <property type="match status" value="1"/>
</dbReference>
<dbReference type="GO" id="GO:0030659">
    <property type="term" value="C:cytoplasmic vesicle membrane"/>
    <property type="evidence" value="ECO:0007669"/>
    <property type="project" value="UniProtKB-SubCell"/>
</dbReference>
<dbReference type="PANTHER" id="PTHR23354">
    <property type="entry name" value="NUCLEOLAR PROTEIN 7/ESTROGEN RECEPTOR COACTIVATOR-RELATED"/>
    <property type="match status" value="1"/>
</dbReference>
<evidence type="ECO:0000256" key="5">
    <source>
        <dbReference type="ARBA" id="ARBA00023329"/>
    </source>
</evidence>
<dbReference type="SUPFAM" id="SSF47923">
    <property type="entry name" value="Ypt/Rab-GAP domain of gyp1p"/>
    <property type="match status" value="2"/>
</dbReference>
<proteinExistence type="predicted"/>
<dbReference type="PANTHER" id="PTHR23354:SF122">
    <property type="entry name" value="GTPASE-ACTIVATING PROTEIN SKYWALKER"/>
    <property type="match status" value="1"/>
</dbReference>
<evidence type="ECO:0000256" key="7">
    <source>
        <dbReference type="SAM" id="Phobius"/>
    </source>
</evidence>
<keyword evidence="7" id="KW-1133">Transmembrane helix</keyword>
<keyword evidence="11" id="KW-1185">Reference proteome</keyword>
<sequence>MTDINLDSHDLFGFLPEFPFSMTDEWEQEEKIRLDRSKNSQNSSRQMSKNLTRYGLPMNCRRKVWFLTSGGYDLLQEAGDIYEKACQNYENNKEVMKSPIETDFVFGSDLPLNEFLPHSVVDKVTKFLCVLHYHNKSITYAPLIPSTVILLLMFMEPPLAYLAIQAMINRSIEDSWYFAVDYEQFHASMQAIEDLSEGKLHSIWRKAKSLGVNIAHMTLAMLPAFFLPFLPLPVAMTIFDSFIVEGRKILVRFFLTLLKKTSSQLLEAPTSQSFLSILVQSMENLSNVSQLKSFLKSTFGISLQRERHMMKLERACLAHPDRLKKFAGQKSAFRDVIDASKDIIGFNPMSFPRSLDSCRVLTSELIKSTPEELEKEQKKYHREIMSKAIPQIIGGELLTSNILYSFRQWIPYLYRNNSAQCIYSMLNDGTMISTMWDKITKRTAHIIIVKTKRKCFGVFLTIPPSPVLTKCRKEFIGTSGSFVFDASALIVYKKNPPPNNRFFSVSQTMMIIGGPEPALCFEDGFHRIMSDYCETFDSPPLVEDLFAGDSILNLEVYQMVTM</sequence>
<feature type="transmembrane region" description="Helical" evidence="7">
    <location>
        <begin position="210"/>
        <end position="230"/>
    </location>
</feature>